<evidence type="ECO:0000313" key="15">
    <source>
        <dbReference type="EMBL" id="TIX51969.1"/>
    </source>
</evidence>
<feature type="signal peptide" evidence="12">
    <location>
        <begin position="1"/>
        <end position="29"/>
    </location>
</feature>
<comment type="similarity">
    <text evidence="9 11">Belongs to the TonB-dependent receptor family.</text>
</comment>
<dbReference type="InterPro" id="IPR039426">
    <property type="entry name" value="TonB-dep_rcpt-like"/>
</dbReference>
<keyword evidence="4 9" id="KW-0812">Transmembrane</keyword>
<feature type="short sequence motif" description="TonB box" evidence="10">
    <location>
        <begin position="43"/>
        <end position="49"/>
    </location>
</feature>
<keyword evidence="5 12" id="KW-0732">Signal</keyword>
<dbReference type="EMBL" id="SSHH01000001">
    <property type="protein sequence ID" value="TIX51969.1"/>
    <property type="molecule type" value="Genomic_DNA"/>
</dbReference>
<evidence type="ECO:0000256" key="1">
    <source>
        <dbReference type="ARBA" id="ARBA00004571"/>
    </source>
</evidence>
<keyword evidence="16" id="KW-1185">Reference proteome</keyword>
<evidence type="ECO:0000256" key="6">
    <source>
        <dbReference type="ARBA" id="ARBA00023077"/>
    </source>
</evidence>
<comment type="subcellular location">
    <subcellularLocation>
        <location evidence="1 9">Cell outer membrane</location>
        <topology evidence="1 9">Multi-pass membrane protein</topology>
    </subcellularLocation>
</comment>
<dbReference type="Proteomes" id="UP000309389">
    <property type="component" value="Unassembled WGS sequence"/>
</dbReference>
<dbReference type="Pfam" id="PF00593">
    <property type="entry name" value="TonB_dep_Rec_b-barrel"/>
    <property type="match status" value="2"/>
</dbReference>
<reference evidence="15 16" key="1">
    <citation type="submission" date="2019-04" db="EMBL/GenBank/DDBJ databases">
        <title>Altererythrobacter aquimixticola sp. nov., isolated from sediment of junction between the ocean and a freshwater spring.</title>
        <authorList>
            <person name="Yoon J.-H."/>
        </authorList>
    </citation>
    <scope>NUCLEOTIDE SEQUENCE [LARGE SCALE GENOMIC DNA]</scope>
    <source>
        <strain evidence="15 16">SSKS-13</strain>
    </source>
</reference>
<keyword evidence="2 9" id="KW-0813">Transport</keyword>
<keyword evidence="6 10" id="KW-0798">TonB box</keyword>
<protein>
    <submittedName>
        <fullName evidence="15">TonB-dependent receptor</fullName>
    </submittedName>
</protein>
<dbReference type="InterPro" id="IPR010916">
    <property type="entry name" value="TonB_box_CS"/>
</dbReference>
<dbReference type="Gene3D" id="2.40.170.20">
    <property type="entry name" value="TonB-dependent receptor, beta-barrel domain"/>
    <property type="match status" value="1"/>
</dbReference>
<evidence type="ECO:0000256" key="3">
    <source>
        <dbReference type="ARBA" id="ARBA00022452"/>
    </source>
</evidence>
<evidence type="ECO:0000256" key="2">
    <source>
        <dbReference type="ARBA" id="ARBA00022448"/>
    </source>
</evidence>
<dbReference type="Pfam" id="PF07715">
    <property type="entry name" value="Plug"/>
    <property type="match status" value="1"/>
</dbReference>
<dbReference type="PROSITE" id="PS52016">
    <property type="entry name" value="TONB_DEPENDENT_REC_3"/>
    <property type="match status" value="1"/>
</dbReference>
<dbReference type="PANTHER" id="PTHR47234">
    <property type="match status" value="1"/>
</dbReference>
<gene>
    <name evidence="15" type="ORF">E5222_05930</name>
</gene>
<dbReference type="Gene3D" id="2.170.130.10">
    <property type="entry name" value="TonB-dependent receptor, plug domain"/>
    <property type="match status" value="1"/>
</dbReference>
<feature type="domain" description="TonB-dependent receptor-like beta-barrel" evidence="13">
    <location>
        <begin position="779"/>
        <end position="1045"/>
    </location>
</feature>
<dbReference type="SUPFAM" id="SSF56935">
    <property type="entry name" value="Porins"/>
    <property type="match status" value="1"/>
</dbReference>
<evidence type="ECO:0000256" key="7">
    <source>
        <dbReference type="ARBA" id="ARBA00023136"/>
    </source>
</evidence>
<feature type="domain" description="TonB-dependent receptor plug" evidence="14">
    <location>
        <begin position="58"/>
        <end position="176"/>
    </location>
</feature>
<sequence length="1084" mass="115568">MTMGNKARLGIGTATCAIALVLASQPAYAQDSDLDEVVEQENTIVVTGSRILRRDFEANSPIVTVDQSTIENRSAVGIEDTLNELPQFVPAGSDAIASSAGTAFSGANAAPGAATVNLRGIGTNRTLVLVNGRRAQPVNAALLVDLNTIPTAAIENVEVITGGAAAVYGADAIAGVVNFILRDDFEGIELSAQAGITEQGDGETYQGSALVGGNFADGNGNAMIGATWSKREEALQRNRDFYTDAWADPATQAGTGGRPLTVVNVSGTNYGINYDGSLFNPDNAADSAAPYNGPLQNLAGGAGYKLNPASPSGTRSLGYIDPEGLINIPLTRWSIFGSAHYDFNDSLTFFVESRFTHSEALAQSIVGTAQNFWALTVPYDAANDDPDSPTFGANQQAFHPVSPELADALNGTGQTSWTAVRGLNFAGRLLTETTSDIFQLTAGLRGDLPVKDWSWEIYGSHGNTSVLAQQPQGAISHDNIQQILQGTVDGGAPSITIDGPYGAGWSNGAIFNPQTCTSGIGLFNADGSVPAPLPGQAEGVAISEDCLNYITLELNNITQVKQNIVEATVQGGLVDLWAGEVRFALGATYRDASLDYKPDTGNSAEQVTVNVVNQIVLPAQTFGKTDVKEAFAELLVPVLSDVPLVNQFNLELGGRVSDYKNSGSVWTFKVLGDWEVTDWFRIRGGFQRANRAPNLYEQFAPIAGSIGASRDACLNIEGFTSPFGNRPDNPNQVNVQVACEELILRDGGFDYVTLAEDPNAIAQDPADYPNIDLTRLSNLRTSLAYNINFPFSIGLTQGNPDLDSEVADTITVGAVINSPFDAPLLDRFSLSIDYYNIDLSGTIAQPTGTEIYSQCFDPQFNPAMASAPGSLSGAELLAGNPYCDLIIRYPFDLFGNRAAPESGTDRTYRAQFINKGGTKTSGIDVALNWMGDLRDMGIGADGSLSMNLQASFLLNYEESSFEGADFVDYTGTLENQSYDYKLFGSLSYMWDNGSIGIRGRYLPSIDPSPFAGPGTLGTDSYAEFALFGRYNINEALEVRAGIDNLFDIKPRIVGADALDAARGSTIQTYDTLGRRYYMGVRYRM</sequence>
<evidence type="ECO:0000256" key="8">
    <source>
        <dbReference type="ARBA" id="ARBA00023237"/>
    </source>
</evidence>
<feature type="domain" description="TonB-dependent receptor-like beta-barrel" evidence="13">
    <location>
        <begin position="573"/>
        <end position="707"/>
    </location>
</feature>
<keyword evidence="8 9" id="KW-0998">Cell outer membrane</keyword>
<dbReference type="PANTHER" id="PTHR47234:SF2">
    <property type="entry name" value="TONB-DEPENDENT RECEPTOR"/>
    <property type="match status" value="1"/>
</dbReference>
<keyword evidence="7 9" id="KW-0472">Membrane</keyword>
<dbReference type="InterPro" id="IPR036942">
    <property type="entry name" value="Beta-barrel_TonB_sf"/>
</dbReference>
<dbReference type="PROSITE" id="PS00430">
    <property type="entry name" value="TONB_DEPENDENT_REC_1"/>
    <property type="match status" value="1"/>
</dbReference>
<organism evidence="15 16">
    <name type="scientific">Alteraurantiacibacter aquimixticola</name>
    <dbReference type="NCBI Taxonomy" id="2489173"/>
    <lineage>
        <taxon>Bacteria</taxon>
        <taxon>Pseudomonadati</taxon>
        <taxon>Pseudomonadota</taxon>
        <taxon>Alphaproteobacteria</taxon>
        <taxon>Sphingomonadales</taxon>
        <taxon>Erythrobacteraceae</taxon>
        <taxon>Alteraurantiacibacter</taxon>
    </lineage>
</organism>
<evidence type="ECO:0000256" key="5">
    <source>
        <dbReference type="ARBA" id="ARBA00022729"/>
    </source>
</evidence>
<proteinExistence type="inferred from homology"/>
<evidence type="ECO:0000256" key="12">
    <source>
        <dbReference type="SAM" id="SignalP"/>
    </source>
</evidence>
<dbReference type="OrthoDB" id="7614575at2"/>
<comment type="caution">
    <text evidence="15">The sequence shown here is derived from an EMBL/GenBank/DDBJ whole genome shotgun (WGS) entry which is preliminary data.</text>
</comment>
<keyword evidence="15" id="KW-0675">Receptor</keyword>
<evidence type="ECO:0000259" key="14">
    <source>
        <dbReference type="Pfam" id="PF07715"/>
    </source>
</evidence>
<feature type="chain" id="PRO_5020667776" evidence="12">
    <location>
        <begin position="30"/>
        <end position="1084"/>
    </location>
</feature>
<dbReference type="InterPro" id="IPR012910">
    <property type="entry name" value="Plug_dom"/>
</dbReference>
<accession>A0A4T3F639</accession>
<dbReference type="AlphaFoldDB" id="A0A4T3F639"/>
<dbReference type="GO" id="GO:0009279">
    <property type="term" value="C:cell outer membrane"/>
    <property type="evidence" value="ECO:0007669"/>
    <property type="project" value="UniProtKB-SubCell"/>
</dbReference>
<evidence type="ECO:0000256" key="10">
    <source>
        <dbReference type="PROSITE-ProRule" id="PRU10143"/>
    </source>
</evidence>
<evidence type="ECO:0000256" key="11">
    <source>
        <dbReference type="RuleBase" id="RU003357"/>
    </source>
</evidence>
<keyword evidence="3 9" id="KW-1134">Transmembrane beta strand</keyword>
<evidence type="ECO:0000313" key="16">
    <source>
        <dbReference type="Proteomes" id="UP000309389"/>
    </source>
</evidence>
<evidence type="ECO:0000259" key="13">
    <source>
        <dbReference type="Pfam" id="PF00593"/>
    </source>
</evidence>
<evidence type="ECO:0000256" key="4">
    <source>
        <dbReference type="ARBA" id="ARBA00022692"/>
    </source>
</evidence>
<evidence type="ECO:0000256" key="9">
    <source>
        <dbReference type="PROSITE-ProRule" id="PRU01360"/>
    </source>
</evidence>
<name>A0A4T3F639_9SPHN</name>
<dbReference type="InterPro" id="IPR037066">
    <property type="entry name" value="Plug_dom_sf"/>
</dbReference>
<dbReference type="InterPro" id="IPR000531">
    <property type="entry name" value="Beta-barrel_TonB"/>
</dbReference>